<proteinExistence type="predicted"/>
<evidence type="ECO:0000256" key="3">
    <source>
        <dbReference type="ARBA" id="ARBA00022771"/>
    </source>
</evidence>
<dbReference type="OrthoDB" id="3270175at2759"/>
<evidence type="ECO:0000256" key="4">
    <source>
        <dbReference type="ARBA" id="ARBA00022833"/>
    </source>
</evidence>
<dbReference type="PANTHER" id="PTHR46481:SF10">
    <property type="entry name" value="ZINC FINGER BED DOMAIN-CONTAINING PROTEIN 39"/>
    <property type="match status" value="1"/>
</dbReference>
<dbReference type="eggNOG" id="ENOG502SZ8P">
    <property type="taxonomic scope" value="Eukaryota"/>
</dbReference>
<dbReference type="GO" id="GO:0008270">
    <property type="term" value="F:zinc ion binding"/>
    <property type="evidence" value="ECO:0007669"/>
    <property type="project" value="UniProtKB-KW"/>
</dbReference>
<gene>
    <name evidence="7" type="ORF">FOMMEDRAFT_44928</name>
</gene>
<dbReference type="EMBL" id="JH719191">
    <property type="protein sequence ID" value="EJC97303.1"/>
    <property type="molecule type" value="Genomic_DNA"/>
</dbReference>
<protein>
    <recommendedName>
        <fullName evidence="6">HAT C-terminal dimerisation domain-containing protein</fullName>
    </recommendedName>
</protein>
<dbReference type="RefSeq" id="XP_007272434.1">
    <property type="nucleotide sequence ID" value="XM_007272372.1"/>
</dbReference>
<dbReference type="GO" id="GO:0005634">
    <property type="term" value="C:nucleus"/>
    <property type="evidence" value="ECO:0007669"/>
    <property type="project" value="UniProtKB-SubCell"/>
</dbReference>
<dbReference type="GeneID" id="18679315"/>
<evidence type="ECO:0000313" key="7">
    <source>
        <dbReference type="EMBL" id="EJC97303.1"/>
    </source>
</evidence>
<dbReference type="InterPro" id="IPR012337">
    <property type="entry name" value="RNaseH-like_sf"/>
</dbReference>
<dbReference type="PANTHER" id="PTHR46481">
    <property type="entry name" value="ZINC FINGER BED DOMAIN-CONTAINING PROTEIN 4"/>
    <property type="match status" value="1"/>
</dbReference>
<dbReference type="SUPFAM" id="SSF53098">
    <property type="entry name" value="Ribonuclease H-like"/>
    <property type="match status" value="1"/>
</dbReference>
<organism evidence="7 8">
    <name type="scientific">Fomitiporia mediterranea (strain MF3/22)</name>
    <name type="common">Grapevine white-rot fungus</name>
    <dbReference type="NCBI Taxonomy" id="694068"/>
    <lineage>
        <taxon>Eukaryota</taxon>
        <taxon>Fungi</taxon>
        <taxon>Dikarya</taxon>
        <taxon>Basidiomycota</taxon>
        <taxon>Agaricomycotina</taxon>
        <taxon>Agaricomycetes</taxon>
        <taxon>Hymenochaetales</taxon>
        <taxon>Hymenochaetaceae</taxon>
        <taxon>Fomitiporia</taxon>
    </lineage>
</organism>
<name>R7SF25_FOMME</name>
<dbReference type="AlphaFoldDB" id="R7SF25"/>
<dbReference type="InterPro" id="IPR052035">
    <property type="entry name" value="ZnF_BED_domain_contain"/>
</dbReference>
<dbReference type="OMA" id="PTIKLEY"/>
<evidence type="ECO:0000256" key="2">
    <source>
        <dbReference type="ARBA" id="ARBA00022723"/>
    </source>
</evidence>
<sequence>MRDDPLYSSLEESLQKGIALIEKYFEKATRSSAQIINLFLNPLTKGHYFKEFWSEKGQETAFKVINTVVSLYFFSNYLISNPEIGSSTSHKPLEKSASLPYGHKRMQAAALAMRRQFGDKPKDPHEELTRYTNDVEDIDPNKGLDLLLWWKENEFRFPTLSRIARDYLPIQASSVPCERLFSMAGIADTKRQNRTTSNIFTLFQMVCD</sequence>
<comment type="subcellular location">
    <subcellularLocation>
        <location evidence="1">Nucleus</location>
    </subcellularLocation>
</comment>
<evidence type="ECO:0000259" key="6">
    <source>
        <dbReference type="Pfam" id="PF05699"/>
    </source>
</evidence>
<dbReference type="KEGG" id="fme:FOMMEDRAFT_44928"/>
<keyword evidence="3" id="KW-0863">Zinc-finger</keyword>
<dbReference type="Pfam" id="PF05699">
    <property type="entry name" value="Dimer_Tnp_hAT"/>
    <property type="match status" value="1"/>
</dbReference>
<keyword evidence="2" id="KW-0479">Metal-binding</keyword>
<keyword evidence="5" id="KW-0539">Nucleus</keyword>
<accession>R7SF25</accession>
<evidence type="ECO:0000256" key="1">
    <source>
        <dbReference type="ARBA" id="ARBA00004123"/>
    </source>
</evidence>
<dbReference type="Proteomes" id="UP000053630">
    <property type="component" value="Unassembled WGS sequence"/>
</dbReference>
<evidence type="ECO:0000256" key="5">
    <source>
        <dbReference type="ARBA" id="ARBA00023242"/>
    </source>
</evidence>
<feature type="domain" description="HAT C-terminal dimerisation" evidence="6">
    <location>
        <begin position="127"/>
        <end position="196"/>
    </location>
</feature>
<keyword evidence="4" id="KW-0862">Zinc</keyword>
<keyword evidence="8" id="KW-1185">Reference proteome</keyword>
<reference evidence="8" key="1">
    <citation type="journal article" date="2012" name="Science">
        <title>The Paleozoic origin of enzymatic lignin decomposition reconstructed from 31 fungal genomes.</title>
        <authorList>
            <person name="Floudas D."/>
            <person name="Binder M."/>
            <person name="Riley R."/>
            <person name="Barry K."/>
            <person name="Blanchette R.A."/>
            <person name="Henrissat B."/>
            <person name="Martinez A.T."/>
            <person name="Otillar R."/>
            <person name="Spatafora J.W."/>
            <person name="Yadav J.S."/>
            <person name="Aerts A."/>
            <person name="Benoit I."/>
            <person name="Boyd A."/>
            <person name="Carlson A."/>
            <person name="Copeland A."/>
            <person name="Coutinho P.M."/>
            <person name="de Vries R.P."/>
            <person name="Ferreira P."/>
            <person name="Findley K."/>
            <person name="Foster B."/>
            <person name="Gaskell J."/>
            <person name="Glotzer D."/>
            <person name="Gorecki P."/>
            <person name="Heitman J."/>
            <person name="Hesse C."/>
            <person name="Hori C."/>
            <person name="Igarashi K."/>
            <person name="Jurgens J.A."/>
            <person name="Kallen N."/>
            <person name="Kersten P."/>
            <person name="Kohler A."/>
            <person name="Kuees U."/>
            <person name="Kumar T.K.A."/>
            <person name="Kuo A."/>
            <person name="LaButti K."/>
            <person name="Larrondo L.F."/>
            <person name="Lindquist E."/>
            <person name="Ling A."/>
            <person name="Lombard V."/>
            <person name="Lucas S."/>
            <person name="Lundell T."/>
            <person name="Martin R."/>
            <person name="McLaughlin D.J."/>
            <person name="Morgenstern I."/>
            <person name="Morin E."/>
            <person name="Murat C."/>
            <person name="Nagy L.G."/>
            <person name="Nolan M."/>
            <person name="Ohm R.A."/>
            <person name="Patyshakuliyeva A."/>
            <person name="Rokas A."/>
            <person name="Ruiz-Duenas F.J."/>
            <person name="Sabat G."/>
            <person name="Salamov A."/>
            <person name="Samejima M."/>
            <person name="Schmutz J."/>
            <person name="Slot J.C."/>
            <person name="St John F."/>
            <person name="Stenlid J."/>
            <person name="Sun H."/>
            <person name="Sun S."/>
            <person name="Syed K."/>
            <person name="Tsang A."/>
            <person name="Wiebenga A."/>
            <person name="Young D."/>
            <person name="Pisabarro A."/>
            <person name="Eastwood D.C."/>
            <person name="Martin F."/>
            <person name="Cullen D."/>
            <person name="Grigoriev I.V."/>
            <person name="Hibbett D.S."/>
        </authorList>
    </citation>
    <scope>NUCLEOTIDE SEQUENCE [LARGE SCALE GENOMIC DNA]</scope>
    <source>
        <strain evidence="8">MF3/22</strain>
    </source>
</reference>
<feature type="non-terminal residue" evidence="7">
    <location>
        <position position="208"/>
    </location>
</feature>
<evidence type="ECO:0000313" key="8">
    <source>
        <dbReference type="Proteomes" id="UP000053630"/>
    </source>
</evidence>
<dbReference type="GO" id="GO:0046983">
    <property type="term" value="F:protein dimerization activity"/>
    <property type="evidence" value="ECO:0007669"/>
    <property type="project" value="InterPro"/>
</dbReference>
<dbReference type="InterPro" id="IPR008906">
    <property type="entry name" value="HATC_C_dom"/>
</dbReference>